<evidence type="ECO:0000313" key="1">
    <source>
        <dbReference type="EMBL" id="KAI3689540.1"/>
    </source>
</evidence>
<comment type="caution">
    <text evidence="1">The sequence shown here is derived from an EMBL/GenBank/DDBJ whole genome shotgun (WGS) entry which is preliminary data.</text>
</comment>
<accession>A0ACB8YVQ7</accession>
<reference evidence="1 2" key="2">
    <citation type="journal article" date="2022" name="Mol. Ecol. Resour.">
        <title>The genomes of chicory, endive, great burdock and yacon provide insights into Asteraceae paleo-polyploidization history and plant inulin production.</title>
        <authorList>
            <person name="Fan W."/>
            <person name="Wang S."/>
            <person name="Wang H."/>
            <person name="Wang A."/>
            <person name="Jiang F."/>
            <person name="Liu H."/>
            <person name="Zhao H."/>
            <person name="Xu D."/>
            <person name="Zhang Y."/>
        </authorList>
    </citation>
    <scope>NUCLEOTIDE SEQUENCE [LARGE SCALE GENOMIC DNA]</scope>
    <source>
        <strain evidence="2">cv. Punajuju</strain>
        <tissue evidence="1">Leaves</tissue>
    </source>
</reference>
<evidence type="ECO:0000313" key="2">
    <source>
        <dbReference type="Proteomes" id="UP001055811"/>
    </source>
</evidence>
<proteinExistence type="predicted"/>
<dbReference type="EMBL" id="CM042017">
    <property type="protein sequence ID" value="KAI3689540.1"/>
    <property type="molecule type" value="Genomic_DNA"/>
</dbReference>
<gene>
    <name evidence="1" type="ORF">L2E82_47500</name>
</gene>
<organism evidence="1 2">
    <name type="scientific">Cichorium intybus</name>
    <name type="common">Chicory</name>
    <dbReference type="NCBI Taxonomy" id="13427"/>
    <lineage>
        <taxon>Eukaryota</taxon>
        <taxon>Viridiplantae</taxon>
        <taxon>Streptophyta</taxon>
        <taxon>Embryophyta</taxon>
        <taxon>Tracheophyta</taxon>
        <taxon>Spermatophyta</taxon>
        <taxon>Magnoliopsida</taxon>
        <taxon>eudicotyledons</taxon>
        <taxon>Gunneridae</taxon>
        <taxon>Pentapetalae</taxon>
        <taxon>asterids</taxon>
        <taxon>campanulids</taxon>
        <taxon>Asterales</taxon>
        <taxon>Asteraceae</taxon>
        <taxon>Cichorioideae</taxon>
        <taxon>Cichorieae</taxon>
        <taxon>Cichoriinae</taxon>
        <taxon>Cichorium</taxon>
    </lineage>
</organism>
<protein>
    <submittedName>
        <fullName evidence="1">Uncharacterized protein</fullName>
    </submittedName>
</protein>
<sequence length="274" mass="31314">MEGRLQNLVISNLPTYAARLVMGELSDSMSLSFGDSPPPRPTAIESKSSRKRRKMIVYDDEDEEEVNQVSLPPNSNDKEIDDNDDDNDDEEEEVRQDAKPIGNVVMVSGEGESRRNHFNGFEADDLCYELEDTVLVSPEEHEIYTKPSVAIIKDISEASNGRITVTGRRLYRPEIAEKENGGNWESGEERELFYSFEEIEFAAEFVMHKCRVHFVPPNKTIPNVRKYPGFFVKMVYDAKSKKLCAILDAGYGDTRQHELFVLVQKTIDRIPNWL</sequence>
<reference evidence="2" key="1">
    <citation type="journal article" date="2022" name="Mol. Ecol. Resour.">
        <title>The genomes of chicory, endive, great burdock and yacon provide insights into Asteraceae palaeo-polyploidization history and plant inulin production.</title>
        <authorList>
            <person name="Fan W."/>
            <person name="Wang S."/>
            <person name="Wang H."/>
            <person name="Wang A."/>
            <person name="Jiang F."/>
            <person name="Liu H."/>
            <person name="Zhao H."/>
            <person name="Xu D."/>
            <person name="Zhang Y."/>
        </authorList>
    </citation>
    <scope>NUCLEOTIDE SEQUENCE [LARGE SCALE GENOMIC DNA]</scope>
    <source>
        <strain evidence="2">cv. Punajuju</strain>
    </source>
</reference>
<keyword evidence="2" id="KW-1185">Reference proteome</keyword>
<dbReference type="Proteomes" id="UP001055811">
    <property type="component" value="Linkage Group LG09"/>
</dbReference>
<name>A0ACB8YVQ7_CICIN</name>